<dbReference type="PANTHER" id="PTHR43357">
    <property type="entry name" value="INNER MEMBRANE ABC TRANSPORTER PERMEASE PROTEIN YDCV"/>
    <property type="match status" value="1"/>
</dbReference>
<evidence type="ECO:0000256" key="4">
    <source>
        <dbReference type="ARBA" id="ARBA00022519"/>
    </source>
</evidence>
<dbReference type="InterPro" id="IPR035906">
    <property type="entry name" value="MetI-like_sf"/>
</dbReference>
<keyword evidence="6 8" id="KW-1133">Transmembrane helix</keyword>
<evidence type="ECO:0000313" key="10">
    <source>
        <dbReference type="EMBL" id="CAB4576021.1"/>
    </source>
</evidence>
<evidence type="ECO:0000256" key="6">
    <source>
        <dbReference type="ARBA" id="ARBA00022989"/>
    </source>
</evidence>
<dbReference type="Gene3D" id="1.10.3720.10">
    <property type="entry name" value="MetI-like"/>
    <property type="match status" value="2"/>
</dbReference>
<protein>
    <submittedName>
        <fullName evidence="10">Unannotated protein</fullName>
    </submittedName>
</protein>
<keyword evidence="7 8" id="KW-0472">Membrane</keyword>
<organism evidence="10">
    <name type="scientific">freshwater metagenome</name>
    <dbReference type="NCBI Taxonomy" id="449393"/>
    <lineage>
        <taxon>unclassified sequences</taxon>
        <taxon>metagenomes</taxon>
        <taxon>ecological metagenomes</taxon>
    </lineage>
</organism>
<name>A0A6J6EHM0_9ZZZZ</name>
<evidence type="ECO:0000256" key="1">
    <source>
        <dbReference type="ARBA" id="ARBA00004429"/>
    </source>
</evidence>
<feature type="transmembrane region" description="Helical" evidence="8">
    <location>
        <begin position="359"/>
        <end position="379"/>
    </location>
</feature>
<dbReference type="Pfam" id="PF00528">
    <property type="entry name" value="BPD_transp_1"/>
    <property type="match status" value="2"/>
</dbReference>
<dbReference type="PANTHER" id="PTHR43357:SF3">
    <property type="entry name" value="FE(3+)-TRANSPORT SYSTEM PERMEASE PROTEIN FBPB 2"/>
    <property type="match status" value="1"/>
</dbReference>
<feature type="transmembrane region" description="Helical" evidence="8">
    <location>
        <begin position="385"/>
        <end position="403"/>
    </location>
</feature>
<dbReference type="PROSITE" id="PS50928">
    <property type="entry name" value="ABC_TM1"/>
    <property type="match status" value="2"/>
</dbReference>
<feature type="domain" description="ABC transmembrane type-1" evidence="9">
    <location>
        <begin position="67"/>
        <end position="248"/>
    </location>
</feature>
<evidence type="ECO:0000256" key="5">
    <source>
        <dbReference type="ARBA" id="ARBA00022692"/>
    </source>
</evidence>
<keyword evidence="4" id="KW-0997">Cell inner membrane</keyword>
<dbReference type="EMBL" id="CAEZTT010000052">
    <property type="protein sequence ID" value="CAB4576021.1"/>
    <property type="molecule type" value="Genomic_DNA"/>
</dbReference>
<keyword evidence="5 8" id="KW-0812">Transmembrane</keyword>
<dbReference type="CDD" id="cd06261">
    <property type="entry name" value="TM_PBP2"/>
    <property type="match status" value="2"/>
</dbReference>
<gene>
    <name evidence="10" type="ORF">UFOPK1726_00570</name>
</gene>
<keyword evidence="3" id="KW-1003">Cell membrane</keyword>
<evidence type="ECO:0000256" key="2">
    <source>
        <dbReference type="ARBA" id="ARBA00022448"/>
    </source>
</evidence>
<comment type="subcellular location">
    <subcellularLocation>
        <location evidence="1">Cell inner membrane</location>
        <topology evidence="1">Multi-pass membrane protein</topology>
    </subcellularLocation>
</comment>
<feature type="domain" description="ABC transmembrane type-1" evidence="9">
    <location>
        <begin position="321"/>
        <end position="510"/>
    </location>
</feature>
<feature type="transmembrane region" description="Helical" evidence="8">
    <location>
        <begin position="322"/>
        <end position="347"/>
    </location>
</feature>
<feature type="transmembrane region" description="Helical" evidence="8">
    <location>
        <begin position="103"/>
        <end position="126"/>
    </location>
</feature>
<feature type="transmembrane region" description="Helical" evidence="8">
    <location>
        <begin position="492"/>
        <end position="510"/>
    </location>
</feature>
<evidence type="ECO:0000256" key="7">
    <source>
        <dbReference type="ARBA" id="ARBA00023136"/>
    </source>
</evidence>
<dbReference type="AlphaFoldDB" id="A0A6J6EHM0"/>
<feature type="transmembrane region" description="Helical" evidence="8">
    <location>
        <begin position="64"/>
        <end position="91"/>
    </location>
</feature>
<reference evidence="10" key="1">
    <citation type="submission" date="2020-05" db="EMBL/GenBank/DDBJ databases">
        <authorList>
            <person name="Chiriac C."/>
            <person name="Salcher M."/>
            <person name="Ghai R."/>
            <person name="Kavagutti S V."/>
        </authorList>
    </citation>
    <scope>NUCLEOTIDE SEQUENCE</scope>
</reference>
<feature type="transmembrane region" description="Helical" evidence="8">
    <location>
        <begin position="23"/>
        <end position="44"/>
    </location>
</feature>
<dbReference type="InterPro" id="IPR000515">
    <property type="entry name" value="MetI-like"/>
</dbReference>
<feature type="transmembrane region" description="Helical" evidence="8">
    <location>
        <begin position="132"/>
        <end position="155"/>
    </location>
</feature>
<sequence>MTLTRTPATPSGKTAGGIAVPRVLRLSAVLVLMLASIPLGYLVIRASGGGFDAAAAVLLREKTINMVFTTVALAILVALFSSLLGISSAWLIQRTNLPVSKLFLVLGTLTLAVPSYVSTYAWIALIPNFAGFWAAVFILTLTTSPYVLLASLAALRRIDATQEESARALGLNSVAVAKRVIWPQARPTVSASVLLAMLYVLSDFGAVSLLRVDTFTRVVHTMYKAAYDRSAAAVVAIILVLLAAILIYTEQRARGKAVAAKSGLGSIRLAPKVDLGWKKYLAASYLLAIATASIGVPIYVLVTRFISVSADINFSDLITAAISTLSAAFTGALMAMAFAIPLGILAARFRSKLSSWAEIGILLTHALPGVVIGLALVALGSNLGFLYQTLPLLAFSYAVLFLAKAVGSIRNSFARVPKVYDDISRSLGYTSWQTIRKVTIPIAAPGVITGFLLVLLTAMKELPATLMLRPTGFDTLATEIWTKTAISQYGQAAPYALLLVLVAAIPTYLLSRPDRAQPE</sequence>
<evidence type="ECO:0000256" key="3">
    <source>
        <dbReference type="ARBA" id="ARBA00022475"/>
    </source>
</evidence>
<feature type="transmembrane region" description="Helical" evidence="8">
    <location>
        <begin position="438"/>
        <end position="459"/>
    </location>
</feature>
<dbReference type="GO" id="GO:0055085">
    <property type="term" value="P:transmembrane transport"/>
    <property type="evidence" value="ECO:0007669"/>
    <property type="project" value="InterPro"/>
</dbReference>
<feature type="transmembrane region" description="Helical" evidence="8">
    <location>
        <begin position="280"/>
        <end position="302"/>
    </location>
</feature>
<evidence type="ECO:0000256" key="8">
    <source>
        <dbReference type="SAM" id="Phobius"/>
    </source>
</evidence>
<evidence type="ECO:0000259" key="9">
    <source>
        <dbReference type="PROSITE" id="PS50928"/>
    </source>
</evidence>
<feature type="transmembrane region" description="Helical" evidence="8">
    <location>
        <begin position="230"/>
        <end position="248"/>
    </location>
</feature>
<keyword evidence="2" id="KW-0813">Transport</keyword>
<proteinExistence type="predicted"/>
<accession>A0A6J6EHM0</accession>
<feature type="transmembrane region" description="Helical" evidence="8">
    <location>
        <begin position="188"/>
        <end position="210"/>
    </location>
</feature>
<dbReference type="GO" id="GO:0005886">
    <property type="term" value="C:plasma membrane"/>
    <property type="evidence" value="ECO:0007669"/>
    <property type="project" value="UniProtKB-SubCell"/>
</dbReference>
<dbReference type="SUPFAM" id="SSF161098">
    <property type="entry name" value="MetI-like"/>
    <property type="match status" value="2"/>
</dbReference>